<evidence type="ECO:0000256" key="4">
    <source>
        <dbReference type="SAM" id="Phobius"/>
    </source>
</evidence>
<dbReference type="Proteomes" id="UP000541558">
    <property type="component" value="Unassembled WGS sequence"/>
</dbReference>
<dbReference type="GO" id="GO:0006351">
    <property type="term" value="P:DNA-templated transcription"/>
    <property type="evidence" value="ECO:0007669"/>
    <property type="project" value="InterPro"/>
</dbReference>
<feature type="region of interest" description="Disordered" evidence="3">
    <location>
        <begin position="721"/>
        <end position="774"/>
    </location>
</feature>
<feature type="compositionally biased region" description="Low complexity" evidence="3">
    <location>
        <begin position="2556"/>
        <end position="2569"/>
    </location>
</feature>
<dbReference type="GO" id="GO:0003677">
    <property type="term" value="F:DNA binding"/>
    <property type="evidence" value="ECO:0007669"/>
    <property type="project" value="InterPro"/>
</dbReference>
<evidence type="ECO:0000256" key="2">
    <source>
        <dbReference type="SAM" id="Coils"/>
    </source>
</evidence>
<proteinExistence type="predicted"/>
<feature type="region of interest" description="Disordered" evidence="3">
    <location>
        <begin position="3084"/>
        <end position="3145"/>
    </location>
</feature>
<feature type="compositionally biased region" description="Basic and acidic residues" evidence="3">
    <location>
        <begin position="757"/>
        <end position="770"/>
    </location>
</feature>
<keyword evidence="2" id="KW-0175">Coiled coil</keyword>
<reference evidence="6 7" key="1">
    <citation type="journal article" date="2020" name="ISME J.">
        <title>Uncovering the hidden diversity of litter-decomposition mechanisms in mushroom-forming fungi.</title>
        <authorList>
            <person name="Floudas D."/>
            <person name="Bentzer J."/>
            <person name="Ahren D."/>
            <person name="Johansson T."/>
            <person name="Persson P."/>
            <person name="Tunlid A."/>
        </authorList>
    </citation>
    <scope>NUCLEOTIDE SEQUENCE [LARGE SCALE GENOMIC DNA]</scope>
    <source>
        <strain evidence="6 7">CBS 175.51</strain>
    </source>
</reference>
<dbReference type="PANTHER" id="PTHR13500">
    <property type="entry name" value="NUCLEOLAR PRERIBOSOMAL-ASSOCIATED PROTEIN 1"/>
    <property type="match status" value="1"/>
</dbReference>
<dbReference type="Pfam" id="PF04082">
    <property type="entry name" value="Fungal_trans"/>
    <property type="match status" value="1"/>
</dbReference>
<keyword evidence="7" id="KW-1185">Reference proteome</keyword>
<comment type="caution">
    <text evidence="6">The sequence shown here is derived from an EMBL/GenBank/DDBJ whole genome shotgun (WGS) entry which is preliminary data.</text>
</comment>
<dbReference type="InterPro" id="IPR039844">
    <property type="entry name" value="URB1"/>
</dbReference>
<sequence length="3406" mass="372260">MNSKAARQRTNDQDGPSSKRARTGDPSDATKTKLFDGVPAIQAALSANEGQPSAGLIESLTALRNELSLRHNELQALIDNSQATPATSTSKGNSSGSYLNALPTVIQPNDPRLLLLEKWCTSSPGLEGLFNVWDQATASVPSWSKSSAANQGPAAMANSISSLALNILTSILTLLSAYYTFHPHAYPVLKNVFEGGRWRRICGYLSGNGNDLILGTLRLLAVIVEQWDGKKVLEAFSWESKSLAKLLQMRRKGSSTQSGNMLIKPDIRTAYTQFLISFLLPSNSANASSNSQTKTAFLQQHSFHYTSIFKNLHQDQPAVVRRVLEVSWEGVWCDIKVSRSLKVGVFAGGVLQNLLKLYERSSEEEDGFAVADLVHHFLLAICTRPGVGLCFKDRGWYPRDVGVDTLFNEGEDDDASTKAKPKIYNPVLLTLLKLLKPTDDPRQNELALKILGAAPELVSMYLPHSGLTLDPPRLSSKWIANLSFFVSVVGASGNIESMGGFRMDSTAGGAEVVYRPTPPPLTAIVNNVAPGGGVTRLNMRNVFNKGLQFVASGKGTGTSGSGAGGNLVQHTTALGLIRCLDKLRKVREAMEGVSRALGEGEGLSAEYTEEGAGEAGFGGVKEGLWAKRAKEVVKEIRRRVPEFQVVLAFCTAHLKTSAPVSSAASAVKEDASEGEQIKRALMAECAMRLLWMYQEALPEVVDEARFDMGKVLIGFDVAGLPPAEAEDDSQGEEKGEEEEEREEAEMDDKEDSDDGEDQAKDEGDQVKAKEPATLSTPARLHRLTQLHILRFIRASPAFSFTAPSPNYPGHTHLYSLLSGIVKLGTVRDQISEELKRLVQHILGKSIAFRWSGDQQGADSTEDGEVEAWIASLPVGLRRVREVKRLVDVSNDDGEDQEKTVTVFPETLDGTTLTDERTSVVTFLEDCVLRCSKTPYKYIEELEKMAGVSPSMSGASDSTSTARLPSPLFVTLVEQLEAKLISQGSAGSASLLTPSDVLAISVYLRALLFALVGKLDAGLASSPNSSNAYITVLESVLNRLDALLSPSSDVWEKAFSGEKHAVIRKAVEREVEIARRCLGLGANGDIAMQVEDLDEEEDKDVDDFLDLVEALEIPSPTERRLTIYELIDWVRLLGTRLNQNQTNRLWGAVEEVWPEGLGEVVKYLDVPDVRADAQNGVSVWEVLVKPESEESQGGGAADKMDVDSEEENAKEAGDDSDAEGSEDGDDFDPRSLPFEYLLVHALPRHLLKADCQEVLVECALSYCELALNSPSSPSTSTSSSTSTKTQRLLYIVRHVLRRIAVFLAHRQADATKDLLFVLGGILEKVKAYDVAIFAAVKDVVIGGLGELMATATSANGIIGDDALRGVRKGMLRLQEVVLESGSLEDRALVSEVAASWVDALKKSLGDATDAIDLEYAGQWIKFVQPGEVLELLREAVETIPVEGKQDPEATNKVMQWCLRALRDALKWRVGLAVHGQQSSTGPQVLELLFRLHSSLSSLRGVAKMDSEKERTIAMGVKTLEGLIAVMLEEDGLPVGLDGDGLKDSASKLSLSQVIANAGSRWTARLQKEASGNDNPSISLTSKSFLSQPLEEWTDATEKIARNFMYKKSAQVEVETEVLGWLVSEEGGARAEEVEGGERMIGVAHALLDCALHRGEQSSASPVLDDEAMATKLFEQILRHLLMGGPRRTQAKEGLEMLIELVQPKGWAEPLVSLLDQYVKALRKSVAESKSTFGTLTSDLISFADWVTQHPSGGKKGTERVQSIASDVVETGLQWLIRKLGEEEGQKQLEDETAAACVALAALLKRAGVACKSESLETLAGVVVQSQYHIAHFQILQLLQVGLGKASLKPLIVNKYLQGIIQHPHYFKLCAPASAATPAHAPLIKIRDSLIAVLHTLFFLHPANTCQVSHIEPLIRVYGGTLAVSDRKILSVFQLFERQRKLSVRSIIGRWAPPSSSLAGAVANGGSIGLEALQNLDTILVLRTGLAFPMWRSVDDDMDPEFVKAREKANTSESDYESQLYDPVFLLLLLQHVLANGPPASAIAWIELFRSNVVGLGLRALSAREGRTRELGMGCVVGLWSLMQGADLQEREYVLYLLGLLKNAIPPPPSKSTGRMNIGGDVGDDDGQELYPPRLPSYSTLLLFHALRGIFNPSTFVYPLTSRFLLQRPELDITDVPMLYNMLYSSDTDDWKKERGWIMRFLADGILTGSAVGDWRLLKRRHVWDLIASMYQGANTSASAFSLADLGGQNSGGDKAMKHGVLDFLANVTMHRSPTMSLVLKSGLLAWIDVQLSGPDRHAGNGVEWLRILENVLVVVDPAKMEGGSLKGQWARTIVRCVQSILKEAIESPTTLPTVFPLAVRTVVRLSLIPTLGAQSLCGLLAQCLEAMSIFETNVSQPVDWKARTAVPQFDDLVPPPRHSSHGLHDKLMFDEDAMFVVWGRCVESLWRAIMSADPGTSQTTSIWNATTTRLLIWRGLVGPEASPLGEWARVECVFQEWTFDTFGVTVIGRPPKEYGTLAKDDIIANIPGTYEPSHYSRNFEPSNVLPAPAQTVVTPKAASSPGGSPAASSPGKRDLNSPECGELNCLADNLRRSIVLSSSKERYFGASSSISLLDTAMALSGDSPPLHRANPPLGVEKHMRSAFWTVHPWETAPPPSDVPLEFPEPDLLQDLIELFFAYVNVYVPLLHRPTFERGIKENLHLTDTGFGATVLGVCAVASRYSNDERVLLEEGMSLHSCGYKWYRQLHLFNESSLRAPTLYELQTCCLALQYLQGSSTPEKCWFLVGFGIRAAQDIGLHLKRAQEGPPTIEDELRKRVWWTLVLCESTVSATGGRPPSINVHDYNVEMPIDCDDEYWETGDPATSFKQPAGKPTRVAYFRSQLKLNEMLSLAQQAFYSVKHPDVPIGMTEEEWDRSTLAGLDSALNAWVDSIPDHLRWDPHNTEGIFLDQSAMLFATFYYVQILVHRPFIVCPGHPALSFTSLAICTNAARACSRILEAQARKRFVPIPQVQLPLFESGLMLLLSIWKGRRTGFAMMDETKEVKAVKGVIKVLKMYETRWHMAGRFCDLLTSLTAVGNIGKCCLENDEDAPIDPPLPPAFAKGSKRSRETLDDESDQRRRDLDGSLSTSRRESPDAPIRPLPSTSAGFNLRNANANAEKLSVMYPPIPPPTNYTNVTFDEALPRETTFEFPMYSSDLSKPFFPLDPSENLDSNNPVLAQQLSELEAMLQQGSSAGMGGGPARLGIGQLSNDAFQQMLFGAQSGSLHPMFAGGSRQPMGSGASHQSDATNFGTLGSNGQPSMRGVTAFRQAQVTAQSGGNLLMDMQDDALWSGVPAAGRDWNDWSTYISNVETLNSAQDLPLTGVATNQSDQRMIRNAMGQSALGSFNGMPLQNAQQAEMQANEDMRFTW</sequence>
<feature type="compositionally biased region" description="Basic and acidic residues" evidence="3">
    <location>
        <begin position="3103"/>
        <end position="3131"/>
    </location>
</feature>
<feature type="transmembrane region" description="Helical" evidence="4">
    <location>
        <begin position="163"/>
        <end position="181"/>
    </location>
</feature>
<name>A0A8H5C8D4_9AGAR</name>
<feature type="compositionally biased region" description="Basic and acidic residues" evidence="3">
    <location>
        <begin position="22"/>
        <end position="33"/>
    </location>
</feature>
<dbReference type="PANTHER" id="PTHR13500:SF0">
    <property type="entry name" value="NUCLEOLAR PRE-RIBOSOMAL-ASSOCIATED PROTEIN 1"/>
    <property type="match status" value="1"/>
</dbReference>
<feature type="compositionally biased region" description="Basic and acidic residues" evidence="3">
    <location>
        <begin position="1197"/>
        <end position="1212"/>
    </location>
</feature>
<gene>
    <name evidence="6" type="ORF">D9611_003069</name>
</gene>
<dbReference type="GO" id="GO:0000463">
    <property type="term" value="P:maturation of LSU-rRNA from tricistronic rRNA transcript (SSU-rRNA, 5.8S rRNA, LSU-rRNA)"/>
    <property type="evidence" value="ECO:0007669"/>
    <property type="project" value="TreeGrafter"/>
</dbReference>
<evidence type="ECO:0000313" key="7">
    <source>
        <dbReference type="Proteomes" id="UP000541558"/>
    </source>
</evidence>
<feature type="domain" description="Xylanolytic transcriptional activator regulatory" evidence="5">
    <location>
        <begin position="2779"/>
        <end position="2852"/>
    </location>
</feature>
<accession>A0A8H5C8D4</accession>
<organism evidence="6 7">
    <name type="scientific">Ephemerocybe angulata</name>
    <dbReference type="NCBI Taxonomy" id="980116"/>
    <lineage>
        <taxon>Eukaryota</taxon>
        <taxon>Fungi</taxon>
        <taxon>Dikarya</taxon>
        <taxon>Basidiomycota</taxon>
        <taxon>Agaricomycotina</taxon>
        <taxon>Agaricomycetes</taxon>
        <taxon>Agaricomycetidae</taxon>
        <taxon>Agaricales</taxon>
        <taxon>Agaricineae</taxon>
        <taxon>Psathyrellaceae</taxon>
        <taxon>Ephemerocybe</taxon>
    </lineage>
</organism>
<evidence type="ECO:0000256" key="3">
    <source>
        <dbReference type="SAM" id="MobiDB-lite"/>
    </source>
</evidence>
<keyword evidence="1" id="KW-0539">Nucleus</keyword>
<dbReference type="GO" id="GO:0008270">
    <property type="term" value="F:zinc ion binding"/>
    <property type="evidence" value="ECO:0007669"/>
    <property type="project" value="InterPro"/>
</dbReference>
<feature type="region of interest" description="Disordered" evidence="3">
    <location>
        <begin position="1184"/>
        <end position="1224"/>
    </location>
</feature>
<dbReference type="Pfam" id="PF11707">
    <property type="entry name" value="Npa1"/>
    <property type="match status" value="1"/>
</dbReference>
<evidence type="ECO:0000256" key="1">
    <source>
        <dbReference type="ARBA" id="ARBA00023242"/>
    </source>
</evidence>
<keyword evidence="4" id="KW-0472">Membrane</keyword>
<evidence type="ECO:0000313" key="6">
    <source>
        <dbReference type="EMBL" id="KAF5337026.1"/>
    </source>
</evidence>
<dbReference type="EMBL" id="JAACJK010000057">
    <property type="protein sequence ID" value="KAF5337026.1"/>
    <property type="molecule type" value="Genomic_DNA"/>
</dbReference>
<dbReference type="GO" id="GO:0005730">
    <property type="term" value="C:nucleolus"/>
    <property type="evidence" value="ECO:0007669"/>
    <property type="project" value="TreeGrafter"/>
</dbReference>
<dbReference type="Pfam" id="PF26140">
    <property type="entry name" value="HEAT_URB1"/>
    <property type="match status" value="1"/>
</dbReference>
<protein>
    <recommendedName>
        <fullName evidence="5">Xylanolytic transcriptional activator regulatory domain-containing protein</fullName>
    </recommendedName>
</protein>
<dbReference type="InterPro" id="IPR007219">
    <property type="entry name" value="XnlR_reg_dom"/>
</dbReference>
<evidence type="ECO:0000259" key="5">
    <source>
        <dbReference type="SMART" id="SM00906"/>
    </source>
</evidence>
<feature type="compositionally biased region" description="Acidic residues" evidence="3">
    <location>
        <begin position="1213"/>
        <end position="1224"/>
    </location>
</feature>
<dbReference type="SMART" id="SM00906">
    <property type="entry name" value="Fungal_trans"/>
    <property type="match status" value="1"/>
</dbReference>
<dbReference type="OrthoDB" id="72892at2759"/>
<keyword evidence="4" id="KW-1133">Transmembrane helix</keyword>
<keyword evidence="4" id="KW-0812">Transmembrane</keyword>
<feature type="coiled-coil region" evidence="2">
    <location>
        <begin position="57"/>
        <end position="84"/>
    </location>
</feature>
<dbReference type="InterPro" id="IPR021714">
    <property type="entry name" value="URB1_N"/>
</dbReference>
<feature type="region of interest" description="Disordered" evidence="3">
    <location>
        <begin position="3270"/>
        <end position="3298"/>
    </location>
</feature>
<dbReference type="Pfam" id="PF16201">
    <property type="entry name" value="NopRA1"/>
    <property type="match status" value="1"/>
</dbReference>
<feature type="region of interest" description="Disordered" evidence="3">
    <location>
        <begin position="2552"/>
        <end position="2577"/>
    </location>
</feature>
<dbReference type="InterPro" id="IPR059018">
    <property type="entry name" value="HEAT_URB1"/>
</dbReference>
<dbReference type="InterPro" id="IPR032436">
    <property type="entry name" value="URB1_C"/>
</dbReference>
<feature type="region of interest" description="Disordered" evidence="3">
    <location>
        <begin position="1"/>
        <end position="33"/>
    </location>
</feature>
<dbReference type="GO" id="GO:0000466">
    <property type="term" value="P:maturation of 5.8S rRNA from tricistronic rRNA transcript (SSU-rRNA, 5.8S rRNA, LSU-rRNA)"/>
    <property type="evidence" value="ECO:0007669"/>
    <property type="project" value="TreeGrafter"/>
</dbReference>
<dbReference type="CDD" id="cd12148">
    <property type="entry name" value="fungal_TF_MHR"/>
    <property type="match status" value="1"/>
</dbReference>
<feature type="compositionally biased region" description="Acidic residues" evidence="3">
    <location>
        <begin position="724"/>
        <end position="756"/>
    </location>
</feature>
<feature type="compositionally biased region" description="Polar residues" evidence="3">
    <location>
        <begin position="3278"/>
        <end position="3296"/>
    </location>
</feature>